<keyword evidence="2" id="KW-0472">Membrane</keyword>
<sequence length="668" mass="72740">MPPDSLASSVVAPDVVADVSPRKNGWFCMTRSRRIALNIALDGGVSAIAAPLARWLAAPEGGLLHPLWFIAGGGITLLVCGLPFRMPQQYWRFSGLSDLIGIACASVVSACLFMALLLVCGFGLPTPTFPLIHALVLLVLLGAIRMFWRICTRFQPWGLPRERVLLIGADFEADLFMRAMERDRTNSGKIIGVVTLSEQQAGRRIHRAPILGALEEFPELLRRLVVSGRQPGKIIVTSPTLRGGALSRVLDAARVFGVDVLRTPSLTALQPASRLELQPIAIEDLLNRAPVALDNRGIQRLLAGRVVAVTGAGGSIGSELVRQIASYGPKILLLIEQSEYALWQVHLDLSERYPDVACVQVIADVRDRLRMMEVFQQNPPEIVFHAAALKHVPLVENNPIEGVRTNVLGTRVVLDTAQATGARATVLVSTDKAVNPSSLMGASKRCAEIYGQALDMMARNDAGSMRCVTVRFGNVLGSTGSVVPLFRRQLEQGGPLTVTHPKMTRYFMTIPEAVGLVLQAAARGTRDHEGETATEQRLREGGIFVLDMGEPVQIMDLACQMIRLARLRPHEDIEIRITGLRPGEKLFEELFHGREAPVPTDAAGLRIATPRTVNFELVSQALDALDTACHQGNLMEVMGILQHLVPEFRHNTGALVPETVADEMSSHD</sequence>
<evidence type="ECO:0000313" key="5">
    <source>
        <dbReference type="Proteomes" id="UP000317214"/>
    </source>
</evidence>
<evidence type="ECO:0000256" key="2">
    <source>
        <dbReference type="SAM" id="Phobius"/>
    </source>
</evidence>
<dbReference type="Gene3D" id="3.40.50.720">
    <property type="entry name" value="NAD(P)-binding Rossmann-like Domain"/>
    <property type="match status" value="2"/>
</dbReference>
<dbReference type="AlphaFoldDB" id="A0A4Y6VB40"/>
<keyword evidence="2" id="KW-0812">Transmembrane</keyword>
<comment type="similarity">
    <text evidence="1">Belongs to the polysaccharide synthase family.</text>
</comment>
<dbReference type="PANTHER" id="PTHR43318:SF1">
    <property type="entry name" value="POLYSACCHARIDE BIOSYNTHESIS PROTEIN EPSC-RELATED"/>
    <property type="match status" value="1"/>
</dbReference>
<name>A0A4Y6VB40_9PROT</name>
<feature type="transmembrane region" description="Helical" evidence="2">
    <location>
        <begin position="130"/>
        <end position="148"/>
    </location>
</feature>
<dbReference type="InterPro" id="IPR051203">
    <property type="entry name" value="Polysaccharide_Synthase-Rel"/>
</dbReference>
<protein>
    <submittedName>
        <fullName evidence="4">Polysaccharide biosynthesis protein</fullName>
    </submittedName>
</protein>
<dbReference type="SUPFAM" id="SSF51735">
    <property type="entry name" value="NAD(P)-binding Rossmann-fold domains"/>
    <property type="match status" value="1"/>
</dbReference>
<keyword evidence="5" id="KW-1185">Reference proteome</keyword>
<feature type="transmembrane region" description="Helical" evidence="2">
    <location>
        <begin position="63"/>
        <end position="84"/>
    </location>
</feature>
<feature type="transmembrane region" description="Helical" evidence="2">
    <location>
        <begin position="35"/>
        <end position="57"/>
    </location>
</feature>
<organism evidence="4 5">
    <name type="scientific">Neokomagataea tanensis</name>
    <dbReference type="NCBI Taxonomy" id="661191"/>
    <lineage>
        <taxon>Bacteria</taxon>
        <taxon>Pseudomonadati</taxon>
        <taxon>Pseudomonadota</taxon>
        <taxon>Alphaproteobacteria</taxon>
        <taxon>Acetobacterales</taxon>
        <taxon>Acetobacteraceae</taxon>
        <taxon>Neokomagataea</taxon>
    </lineage>
</organism>
<dbReference type="InterPro" id="IPR036291">
    <property type="entry name" value="NAD(P)-bd_dom_sf"/>
</dbReference>
<evidence type="ECO:0000256" key="1">
    <source>
        <dbReference type="ARBA" id="ARBA00007430"/>
    </source>
</evidence>
<dbReference type="KEGG" id="ntn:D5366_06665"/>
<dbReference type="Proteomes" id="UP000317214">
    <property type="component" value="Chromosome"/>
</dbReference>
<dbReference type="OrthoDB" id="9803111at2"/>
<reference evidence="4 5" key="1">
    <citation type="submission" date="2018-09" db="EMBL/GenBank/DDBJ databases">
        <title>The complete genome sequence of Neokomagataea tanensis NBRC 106556(T).</title>
        <authorList>
            <person name="Chua K.-O."/>
            <person name="See-Too W.-S."/>
            <person name="Hong K.-W."/>
            <person name="Yin W.-F."/>
            <person name="Chan K.-G."/>
        </authorList>
    </citation>
    <scope>NUCLEOTIDE SEQUENCE [LARGE SCALE GENOMIC DNA]</scope>
    <source>
        <strain evidence="5">AH13 \ NBRC 106556</strain>
    </source>
</reference>
<dbReference type="EMBL" id="CP032485">
    <property type="protein sequence ID" value="QDH25910.1"/>
    <property type="molecule type" value="Genomic_DNA"/>
</dbReference>
<evidence type="ECO:0000259" key="3">
    <source>
        <dbReference type="Pfam" id="PF02719"/>
    </source>
</evidence>
<evidence type="ECO:0000313" key="4">
    <source>
        <dbReference type="EMBL" id="QDH25910.1"/>
    </source>
</evidence>
<dbReference type="Pfam" id="PF02719">
    <property type="entry name" value="Polysacc_synt_2"/>
    <property type="match status" value="1"/>
</dbReference>
<dbReference type="InterPro" id="IPR003869">
    <property type="entry name" value="Polysac_CapD-like"/>
</dbReference>
<feature type="domain" description="Polysaccharide biosynthesis protein CapD-like" evidence="3">
    <location>
        <begin position="307"/>
        <end position="600"/>
    </location>
</feature>
<dbReference type="PANTHER" id="PTHR43318">
    <property type="entry name" value="UDP-N-ACETYLGLUCOSAMINE 4,6-DEHYDRATASE"/>
    <property type="match status" value="1"/>
</dbReference>
<feature type="transmembrane region" description="Helical" evidence="2">
    <location>
        <begin position="96"/>
        <end position="124"/>
    </location>
</feature>
<keyword evidence="2" id="KW-1133">Transmembrane helix</keyword>
<accession>A0A4Y6VB40</accession>
<dbReference type="CDD" id="cd05237">
    <property type="entry name" value="UDP_invert_4-6DH_SDR_e"/>
    <property type="match status" value="1"/>
</dbReference>
<gene>
    <name evidence="4" type="ORF">D5366_06665</name>
</gene>
<proteinExistence type="inferred from homology"/>